<dbReference type="InterPro" id="IPR017557">
    <property type="entry name" value="Holo-ACP_synthase"/>
</dbReference>
<dbReference type="NCBIfam" id="TIGR03135">
    <property type="entry name" value="malonate_mdcG"/>
    <property type="match status" value="1"/>
</dbReference>
<keyword evidence="6" id="KW-1185">Reference proteome</keyword>
<evidence type="ECO:0000259" key="3">
    <source>
        <dbReference type="Pfam" id="PF10620"/>
    </source>
</evidence>
<dbReference type="GO" id="GO:0016740">
    <property type="term" value="F:transferase activity"/>
    <property type="evidence" value="ECO:0007669"/>
    <property type="project" value="UniProtKB-KW"/>
</dbReference>
<protein>
    <submittedName>
        <fullName evidence="5">Phosphoribosyl-dephospho-CoA transferase</fullName>
    </submittedName>
</protein>
<dbReference type="NCBIfam" id="NF002332">
    <property type="entry name" value="PRK01293.1"/>
    <property type="match status" value="1"/>
</dbReference>
<dbReference type="Proteomes" id="UP000619534">
    <property type="component" value="Unassembled WGS sequence"/>
</dbReference>
<evidence type="ECO:0000256" key="1">
    <source>
        <dbReference type="ARBA" id="ARBA00022679"/>
    </source>
</evidence>
<sequence length="207" mass="23109">MVIQPHDLLELKEPLKQLITDASIPDWVHDTLEDAPFVVVRRAPIKNGKVPVGVRGYTRSERFAAFISIDSIARQITPEQLAREKRWLEIQRDIYLKAIDSLDLVEEVLHVCQLDWGPVGSVGFELASGRPTIHESSDLDIVIRGIEGLSLKTAQKIIEEFDIAPARIDPLVETPEGAFSLIEYSCEVPSMMLRTKEGPILVSSSSL</sequence>
<proteinExistence type="predicted"/>
<evidence type="ECO:0000313" key="5">
    <source>
        <dbReference type="EMBL" id="GGC83516.1"/>
    </source>
</evidence>
<dbReference type="Pfam" id="PF20866">
    <property type="entry name" value="MdcG_N"/>
    <property type="match status" value="1"/>
</dbReference>
<accession>A0ABQ1NRL0</accession>
<comment type="caution">
    <text evidence="5">The sequence shown here is derived from an EMBL/GenBank/DDBJ whole genome shotgun (WGS) entry which is preliminary data.</text>
</comment>
<dbReference type="RefSeq" id="WP_062441614.1">
    <property type="nucleotide sequence ID" value="NZ_BMCJ01000002.1"/>
</dbReference>
<feature type="domain" description="Phosphoribosyl-dephospho-CoA transferase MdcG C-terminal" evidence="3">
    <location>
        <begin position="97"/>
        <end position="204"/>
    </location>
</feature>
<gene>
    <name evidence="5" type="primary">mdcG</name>
    <name evidence="5" type="ORF">GCM10007216_12680</name>
</gene>
<reference evidence="6" key="1">
    <citation type="journal article" date="2019" name="Int. J. Syst. Evol. Microbiol.">
        <title>The Global Catalogue of Microorganisms (GCM) 10K type strain sequencing project: providing services to taxonomists for standard genome sequencing and annotation.</title>
        <authorList>
            <consortium name="The Broad Institute Genomics Platform"/>
            <consortium name="The Broad Institute Genome Sequencing Center for Infectious Disease"/>
            <person name="Wu L."/>
            <person name="Ma J."/>
        </authorList>
    </citation>
    <scope>NUCLEOTIDE SEQUENCE [LARGE SCALE GENOMIC DNA]</scope>
    <source>
        <strain evidence="6">CCM 7282</strain>
    </source>
</reference>
<dbReference type="EMBL" id="BMCJ01000002">
    <property type="protein sequence ID" value="GGC83516.1"/>
    <property type="molecule type" value="Genomic_DNA"/>
</dbReference>
<dbReference type="InterPro" id="IPR048903">
    <property type="entry name" value="MdcG_N"/>
</dbReference>
<organism evidence="5 6">
    <name type="scientific">Thalassobacillus devorans</name>
    <dbReference type="NCBI Taxonomy" id="279813"/>
    <lineage>
        <taxon>Bacteria</taxon>
        <taxon>Bacillati</taxon>
        <taxon>Bacillota</taxon>
        <taxon>Bacilli</taxon>
        <taxon>Bacillales</taxon>
        <taxon>Bacillaceae</taxon>
        <taxon>Thalassobacillus</taxon>
    </lineage>
</organism>
<dbReference type="InterPro" id="IPR049180">
    <property type="entry name" value="MdcG_C"/>
</dbReference>
<feature type="domain" description="Phosphoribosyl-dephospho-CoA transferase MdcG N-terminal" evidence="4">
    <location>
        <begin position="4"/>
        <end position="78"/>
    </location>
</feature>
<evidence type="ECO:0000259" key="4">
    <source>
        <dbReference type="Pfam" id="PF20866"/>
    </source>
</evidence>
<name>A0ABQ1NRL0_9BACI</name>
<evidence type="ECO:0000256" key="2">
    <source>
        <dbReference type="ARBA" id="ARBA00022695"/>
    </source>
</evidence>
<evidence type="ECO:0000313" key="6">
    <source>
        <dbReference type="Proteomes" id="UP000619534"/>
    </source>
</evidence>
<dbReference type="Pfam" id="PF10620">
    <property type="entry name" value="MdcG"/>
    <property type="match status" value="1"/>
</dbReference>
<keyword evidence="1 5" id="KW-0808">Transferase</keyword>
<keyword evidence="2" id="KW-0548">Nucleotidyltransferase</keyword>